<evidence type="ECO:0000259" key="1">
    <source>
        <dbReference type="Pfam" id="PF13456"/>
    </source>
</evidence>
<dbReference type="EMBL" id="RWGY01000344">
    <property type="protein sequence ID" value="TVU02261.1"/>
    <property type="molecule type" value="Genomic_DNA"/>
</dbReference>
<dbReference type="EMBL" id="RWGY01000101">
    <property type="protein sequence ID" value="TVU04092.1"/>
    <property type="molecule type" value="Genomic_DNA"/>
</dbReference>
<evidence type="ECO:0000313" key="2">
    <source>
        <dbReference type="EMBL" id="TVU02261.1"/>
    </source>
</evidence>
<dbReference type="InterPro" id="IPR002156">
    <property type="entry name" value="RNaseH_domain"/>
</dbReference>
<evidence type="ECO:0000313" key="4">
    <source>
        <dbReference type="Proteomes" id="UP000324897"/>
    </source>
</evidence>
<dbReference type="Gramene" id="TVU04092">
    <property type="protein sequence ID" value="TVU04092"/>
    <property type="gene ID" value="EJB05_50342"/>
</dbReference>
<protein>
    <recommendedName>
        <fullName evidence="1">RNase H type-1 domain-containing protein</fullName>
    </recommendedName>
</protein>
<name>A0A5J9STB4_9POAL</name>
<comment type="caution">
    <text evidence="2">The sequence shown here is derived from an EMBL/GenBank/DDBJ whole genome shotgun (WGS) entry which is preliminary data.</text>
</comment>
<dbReference type="PANTHER" id="PTHR47723:SF17">
    <property type="entry name" value="OS05G0353850 PROTEIN"/>
    <property type="match status" value="1"/>
</dbReference>
<dbReference type="Pfam" id="PF13456">
    <property type="entry name" value="RVT_3"/>
    <property type="match status" value="1"/>
</dbReference>
<dbReference type="PANTHER" id="PTHR47723">
    <property type="entry name" value="OS05G0353850 PROTEIN"/>
    <property type="match status" value="1"/>
</dbReference>
<reference evidence="2 4" key="1">
    <citation type="journal article" date="2019" name="Sci. Rep.">
        <title>A high-quality genome of Eragrostis curvula grass provides insights into Poaceae evolution and supports new strategies to enhance forage quality.</title>
        <authorList>
            <person name="Carballo J."/>
            <person name="Santos B.A.C.M."/>
            <person name="Zappacosta D."/>
            <person name="Garbus I."/>
            <person name="Selva J.P."/>
            <person name="Gallo C.A."/>
            <person name="Diaz A."/>
            <person name="Albertini E."/>
            <person name="Caccamo M."/>
            <person name="Echenique V."/>
        </authorList>
    </citation>
    <scope>NUCLEOTIDE SEQUENCE [LARGE SCALE GENOMIC DNA]</scope>
    <source>
        <strain evidence="4">cv. Victoria</strain>
        <tissue evidence="2">Leaf</tissue>
    </source>
</reference>
<accession>A0A5J9STB4</accession>
<dbReference type="GO" id="GO:0004523">
    <property type="term" value="F:RNA-DNA hybrid ribonuclease activity"/>
    <property type="evidence" value="ECO:0007669"/>
    <property type="project" value="InterPro"/>
</dbReference>
<dbReference type="Proteomes" id="UP000324897">
    <property type="component" value="Unassembled WGS sequence"/>
</dbReference>
<feature type="non-terminal residue" evidence="2">
    <location>
        <position position="1"/>
    </location>
</feature>
<sequence length="123" mass="13390">MAALVHHHVHAFSPRHPSIGHFAGGFPSRPAPPPPPPFVLVRWTPPRPGWWKLNFDGSVYHDGSGRASIGGAIRDCTGRVILAFAERTEHACIGEVEARGLCFADCTWPWTTGATISSWRGTI</sequence>
<evidence type="ECO:0000313" key="3">
    <source>
        <dbReference type="EMBL" id="TVU04092.1"/>
    </source>
</evidence>
<dbReference type="GO" id="GO:0003676">
    <property type="term" value="F:nucleic acid binding"/>
    <property type="evidence" value="ECO:0007669"/>
    <property type="project" value="InterPro"/>
</dbReference>
<organism evidence="2 4">
    <name type="scientific">Eragrostis curvula</name>
    <name type="common">weeping love grass</name>
    <dbReference type="NCBI Taxonomy" id="38414"/>
    <lineage>
        <taxon>Eukaryota</taxon>
        <taxon>Viridiplantae</taxon>
        <taxon>Streptophyta</taxon>
        <taxon>Embryophyta</taxon>
        <taxon>Tracheophyta</taxon>
        <taxon>Spermatophyta</taxon>
        <taxon>Magnoliopsida</taxon>
        <taxon>Liliopsida</taxon>
        <taxon>Poales</taxon>
        <taxon>Poaceae</taxon>
        <taxon>PACMAD clade</taxon>
        <taxon>Chloridoideae</taxon>
        <taxon>Eragrostideae</taxon>
        <taxon>Eragrostidinae</taxon>
        <taxon>Eragrostis</taxon>
    </lineage>
</organism>
<dbReference type="InterPro" id="IPR053151">
    <property type="entry name" value="RNase_H-like"/>
</dbReference>
<keyword evidence="4" id="KW-1185">Reference proteome</keyword>
<proteinExistence type="predicted"/>
<dbReference type="AlphaFoldDB" id="A0A5J9STB4"/>
<feature type="domain" description="RNase H type-1" evidence="1">
    <location>
        <begin position="54"/>
        <end position="104"/>
    </location>
</feature>
<dbReference type="Gramene" id="TVU02261">
    <property type="protein sequence ID" value="TVU02261"/>
    <property type="gene ID" value="EJB05_52257"/>
</dbReference>
<dbReference type="OrthoDB" id="597234at2759"/>
<gene>
    <name evidence="3" type="ORF">EJB05_50342</name>
    <name evidence="2" type="ORF">EJB05_52257</name>
</gene>